<gene>
    <name evidence="3" type="ORF">ATL31_0449</name>
</gene>
<dbReference type="SUPFAM" id="SSF51735">
    <property type="entry name" value="NAD(P)-binding Rossmann-fold domains"/>
    <property type="match status" value="1"/>
</dbReference>
<accession>A0A2N3YFM7</accession>
<keyword evidence="4" id="KW-1185">Reference proteome</keyword>
<feature type="domain" description="NAD-dependent epimerase/dehydratase" evidence="2">
    <location>
        <begin position="43"/>
        <end position="219"/>
    </location>
</feature>
<reference evidence="3 4" key="1">
    <citation type="submission" date="2017-12" db="EMBL/GenBank/DDBJ databases">
        <title>Sequencing the genomes of 1000 Actinobacteria strains.</title>
        <authorList>
            <person name="Klenk H.-P."/>
        </authorList>
    </citation>
    <scope>NUCLEOTIDE SEQUENCE [LARGE SCALE GENOMIC DNA]</scope>
    <source>
        <strain evidence="3 4">DSM 12806</strain>
    </source>
</reference>
<dbReference type="OrthoDB" id="9795501at2"/>
<dbReference type="EMBL" id="PJNE01000001">
    <property type="protein sequence ID" value="PKW25651.1"/>
    <property type="molecule type" value="Genomic_DNA"/>
</dbReference>
<dbReference type="Proteomes" id="UP000233781">
    <property type="component" value="Unassembled WGS sequence"/>
</dbReference>
<evidence type="ECO:0000259" key="2">
    <source>
        <dbReference type="Pfam" id="PF01370"/>
    </source>
</evidence>
<feature type="region of interest" description="Disordered" evidence="1">
    <location>
        <begin position="1"/>
        <end position="33"/>
    </location>
</feature>
<sequence>MSDSPTGPVPSSTSSSVPSSTSSSAPSSAPSSSAAAAALPRRVAVTGAHGKLGRAVVTHLRGIGLDVLAIDRDPAGDPRDVRGEFVVADLTDYGQVVEAFGGGVDEHAAVDAVVHLAAIPAPGMTTNAATFANNSAATYNVFAAVRALGITTLVWASSETVLGLPFDTPPPYAPVDEEYAPRPESTYSLNKALEEEMAGHFCRWQPELVAVGLRFSNVMDVEDYAQFPSFDADPQLRRWNLWGYIDARDGAQAVEKALAYDVPGAEVFVIANADTVMSRSSASLMAEVYPDVPVTRELGEHETLLGIDKARQVLGYEPQHSWRDHVG</sequence>
<protein>
    <submittedName>
        <fullName evidence="3">Nucleoside-diphosphate-sugar epimerase</fullName>
    </submittedName>
</protein>
<organism evidence="3 4">
    <name type="scientific">Phycicoccus duodecadis</name>
    <dbReference type="NCBI Taxonomy" id="173053"/>
    <lineage>
        <taxon>Bacteria</taxon>
        <taxon>Bacillati</taxon>
        <taxon>Actinomycetota</taxon>
        <taxon>Actinomycetes</taxon>
        <taxon>Micrococcales</taxon>
        <taxon>Intrasporangiaceae</taxon>
        <taxon>Phycicoccus</taxon>
    </lineage>
</organism>
<dbReference type="PANTHER" id="PTHR43245:SF55">
    <property type="entry name" value="NAD(P)-BINDING DOMAIN-CONTAINING PROTEIN"/>
    <property type="match status" value="1"/>
</dbReference>
<comment type="caution">
    <text evidence="3">The sequence shown here is derived from an EMBL/GenBank/DDBJ whole genome shotgun (WGS) entry which is preliminary data.</text>
</comment>
<name>A0A2N3YFM7_9MICO</name>
<dbReference type="InterPro" id="IPR001509">
    <property type="entry name" value="Epimerase_deHydtase"/>
</dbReference>
<dbReference type="RefSeq" id="WP_101394338.1">
    <property type="nucleotide sequence ID" value="NZ_PJNE01000001.1"/>
</dbReference>
<evidence type="ECO:0000313" key="4">
    <source>
        <dbReference type="Proteomes" id="UP000233781"/>
    </source>
</evidence>
<dbReference type="InterPro" id="IPR036291">
    <property type="entry name" value="NAD(P)-bd_dom_sf"/>
</dbReference>
<dbReference type="Gene3D" id="3.40.50.720">
    <property type="entry name" value="NAD(P)-binding Rossmann-like Domain"/>
    <property type="match status" value="1"/>
</dbReference>
<evidence type="ECO:0000256" key="1">
    <source>
        <dbReference type="SAM" id="MobiDB-lite"/>
    </source>
</evidence>
<dbReference type="Pfam" id="PF01370">
    <property type="entry name" value="Epimerase"/>
    <property type="match status" value="1"/>
</dbReference>
<evidence type="ECO:0000313" key="3">
    <source>
        <dbReference type="EMBL" id="PKW25651.1"/>
    </source>
</evidence>
<dbReference type="PANTHER" id="PTHR43245">
    <property type="entry name" value="BIFUNCTIONAL POLYMYXIN RESISTANCE PROTEIN ARNA"/>
    <property type="match status" value="1"/>
</dbReference>
<dbReference type="AlphaFoldDB" id="A0A2N3YFM7"/>
<dbReference type="InterPro" id="IPR050177">
    <property type="entry name" value="Lipid_A_modif_metabolic_enz"/>
</dbReference>
<proteinExistence type="predicted"/>